<keyword evidence="2" id="KW-1185">Reference proteome</keyword>
<accession>E4WXG7</accession>
<proteinExistence type="predicted"/>
<name>E4WXG7_OIKDI</name>
<evidence type="ECO:0000313" key="2">
    <source>
        <dbReference type="Proteomes" id="UP000001307"/>
    </source>
</evidence>
<reference evidence="1" key="1">
    <citation type="journal article" date="2010" name="Science">
        <title>Plasticity of animal genome architecture unmasked by rapid evolution of a pelagic tunicate.</title>
        <authorList>
            <person name="Denoeud F."/>
            <person name="Henriet S."/>
            <person name="Mungpakdee S."/>
            <person name="Aury J.M."/>
            <person name="Da Silva C."/>
            <person name="Brinkmann H."/>
            <person name="Mikhaleva J."/>
            <person name="Olsen L.C."/>
            <person name="Jubin C."/>
            <person name="Canestro C."/>
            <person name="Bouquet J.M."/>
            <person name="Danks G."/>
            <person name="Poulain J."/>
            <person name="Campsteijn C."/>
            <person name="Adamski M."/>
            <person name="Cross I."/>
            <person name="Yadetie F."/>
            <person name="Muffato M."/>
            <person name="Louis A."/>
            <person name="Butcher S."/>
            <person name="Tsagkogeorga G."/>
            <person name="Konrad A."/>
            <person name="Singh S."/>
            <person name="Jensen M.F."/>
            <person name="Cong E.H."/>
            <person name="Eikeseth-Otteraa H."/>
            <person name="Noel B."/>
            <person name="Anthouard V."/>
            <person name="Porcel B.M."/>
            <person name="Kachouri-Lafond R."/>
            <person name="Nishino A."/>
            <person name="Ugolini M."/>
            <person name="Chourrout P."/>
            <person name="Nishida H."/>
            <person name="Aasland R."/>
            <person name="Huzurbazar S."/>
            <person name="Westhof E."/>
            <person name="Delsuc F."/>
            <person name="Lehrach H."/>
            <person name="Reinhardt R."/>
            <person name="Weissenbach J."/>
            <person name="Roy S.W."/>
            <person name="Artiguenave F."/>
            <person name="Postlethwait J.H."/>
            <person name="Manak J.R."/>
            <person name="Thompson E.M."/>
            <person name="Jaillon O."/>
            <person name="Du Pasquier L."/>
            <person name="Boudinot P."/>
            <person name="Liberles D.A."/>
            <person name="Volff J.N."/>
            <person name="Philippe H."/>
            <person name="Lenhard B."/>
            <person name="Roest Crollius H."/>
            <person name="Wincker P."/>
            <person name="Chourrout D."/>
        </authorList>
    </citation>
    <scope>NUCLEOTIDE SEQUENCE [LARGE SCALE GENOMIC DNA]</scope>
</reference>
<dbReference type="EMBL" id="FN653018">
    <property type="protein sequence ID" value="CBY22059.1"/>
    <property type="molecule type" value="Genomic_DNA"/>
</dbReference>
<organism evidence="1">
    <name type="scientific">Oikopleura dioica</name>
    <name type="common">Tunicate</name>
    <dbReference type="NCBI Taxonomy" id="34765"/>
    <lineage>
        <taxon>Eukaryota</taxon>
        <taxon>Metazoa</taxon>
        <taxon>Chordata</taxon>
        <taxon>Tunicata</taxon>
        <taxon>Appendicularia</taxon>
        <taxon>Copelata</taxon>
        <taxon>Oikopleuridae</taxon>
        <taxon>Oikopleura</taxon>
    </lineage>
</organism>
<gene>
    <name evidence="1" type="ORF">GSOID_T00011601001</name>
</gene>
<protein>
    <submittedName>
        <fullName evidence="1">Uncharacterized protein</fullName>
    </submittedName>
</protein>
<dbReference type="Proteomes" id="UP000001307">
    <property type="component" value="Unassembled WGS sequence"/>
</dbReference>
<evidence type="ECO:0000313" key="1">
    <source>
        <dbReference type="EMBL" id="CBY22059.1"/>
    </source>
</evidence>
<dbReference type="AlphaFoldDB" id="E4WXG7"/>
<dbReference type="OrthoDB" id="10382891at2759"/>
<dbReference type="InParanoid" id="E4WXG7"/>
<sequence>MCESMPSYMTPSDTKFFFGPINKGQFQQPHLEERFWNPFFDLYMYINDQISGLPTDDLLRVRVILQSSEADPYSIDASKVVLFNPEDFSQSRAFLLKDVFTTNGEALAVEVKHSAIMTFHEDNYQHLLREGKNTHQITDFEEHLDLSPKIENTHVKAMLREEFAFIKELVQTICTRRKRWKLFDPLCEVDESYAFLKYNFYPRTTRKVPKKFKMTLNKIIDKHFTLDFEMQKFHS</sequence>